<feature type="non-terminal residue" evidence="2">
    <location>
        <position position="1"/>
    </location>
</feature>
<keyword evidence="3" id="KW-1185">Reference proteome</keyword>
<dbReference type="GeneID" id="25911705"/>
<feature type="transmembrane region" description="Helical" evidence="1">
    <location>
        <begin position="40"/>
        <end position="60"/>
    </location>
</feature>
<keyword evidence="1" id="KW-0812">Transmembrane</keyword>
<sequence length="63" mass="6905">AAKKMAMIGGLCSCVVVGCLLLVILILKRRVFNIYTNDEHIIDLCMGVLWMYAGALVITFTGK</sequence>
<dbReference type="Proteomes" id="UP000054560">
    <property type="component" value="Unassembled WGS sequence"/>
</dbReference>
<feature type="transmembrane region" description="Helical" evidence="1">
    <location>
        <begin position="6"/>
        <end position="28"/>
    </location>
</feature>
<evidence type="ECO:0000313" key="3">
    <source>
        <dbReference type="Proteomes" id="UP000054560"/>
    </source>
</evidence>
<evidence type="ECO:0000256" key="1">
    <source>
        <dbReference type="SAM" id="Phobius"/>
    </source>
</evidence>
<proteinExistence type="predicted"/>
<evidence type="ECO:0000313" key="2">
    <source>
        <dbReference type="EMBL" id="KNC76292.1"/>
    </source>
</evidence>
<dbReference type="EMBL" id="KQ243165">
    <property type="protein sequence ID" value="KNC76292.1"/>
    <property type="molecule type" value="Genomic_DNA"/>
</dbReference>
<protein>
    <submittedName>
        <fullName evidence="2">Uncharacterized protein</fullName>
    </submittedName>
</protein>
<reference evidence="2 3" key="1">
    <citation type="submission" date="2011-02" db="EMBL/GenBank/DDBJ databases">
        <title>The Genome Sequence of Sphaeroforma arctica JP610.</title>
        <authorList>
            <consortium name="The Broad Institute Genome Sequencing Platform"/>
            <person name="Russ C."/>
            <person name="Cuomo C."/>
            <person name="Young S.K."/>
            <person name="Zeng Q."/>
            <person name="Gargeya S."/>
            <person name="Alvarado L."/>
            <person name="Berlin A."/>
            <person name="Chapman S.B."/>
            <person name="Chen Z."/>
            <person name="Freedman E."/>
            <person name="Gellesch M."/>
            <person name="Goldberg J."/>
            <person name="Griggs A."/>
            <person name="Gujja S."/>
            <person name="Heilman E."/>
            <person name="Heiman D."/>
            <person name="Howarth C."/>
            <person name="Mehta T."/>
            <person name="Neiman D."/>
            <person name="Pearson M."/>
            <person name="Roberts A."/>
            <person name="Saif S."/>
            <person name="Shea T."/>
            <person name="Shenoy N."/>
            <person name="Sisk P."/>
            <person name="Stolte C."/>
            <person name="Sykes S."/>
            <person name="White J."/>
            <person name="Yandava C."/>
            <person name="Burger G."/>
            <person name="Gray M.W."/>
            <person name="Holland P.W.H."/>
            <person name="King N."/>
            <person name="Lang F.B.F."/>
            <person name="Roger A.J."/>
            <person name="Ruiz-Trillo I."/>
            <person name="Haas B."/>
            <person name="Nusbaum C."/>
            <person name="Birren B."/>
        </authorList>
    </citation>
    <scope>NUCLEOTIDE SEQUENCE [LARGE SCALE GENOMIC DNA]</scope>
    <source>
        <strain evidence="2 3">JP610</strain>
    </source>
</reference>
<dbReference type="AlphaFoldDB" id="A0A0L0FHN7"/>
<keyword evidence="1" id="KW-1133">Transmembrane helix</keyword>
<gene>
    <name evidence="2" type="ORF">SARC_11201</name>
</gene>
<accession>A0A0L0FHN7</accession>
<organism evidence="2 3">
    <name type="scientific">Sphaeroforma arctica JP610</name>
    <dbReference type="NCBI Taxonomy" id="667725"/>
    <lineage>
        <taxon>Eukaryota</taxon>
        <taxon>Ichthyosporea</taxon>
        <taxon>Ichthyophonida</taxon>
        <taxon>Sphaeroforma</taxon>
    </lineage>
</organism>
<keyword evidence="1" id="KW-0472">Membrane</keyword>
<name>A0A0L0FHN7_9EUKA</name>
<dbReference type="RefSeq" id="XP_014150194.1">
    <property type="nucleotide sequence ID" value="XM_014294719.1"/>
</dbReference>